<comment type="caution">
    <text evidence="1">The sequence shown here is derived from an EMBL/GenBank/DDBJ whole genome shotgun (WGS) entry which is preliminary data.</text>
</comment>
<dbReference type="AlphaFoldDB" id="A0A1W0E8Q7"/>
<proteinExistence type="predicted"/>
<gene>
    <name evidence="1" type="ORF">EHP00_1955</name>
</gene>
<dbReference type="EMBL" id="MNPJ01000005">
    <property type="protein sequence ID" value="OQS55647.1"/>
    <property type="molecule type" value="Genomic_DNA"/>
</dbReference>
<evidence type="ECO:0000313" key="2">
    <source>
        <dbReference type="Proteomes" id="UP000192758"/>
    </source>
</evidence>
<dbReference type="Proteomes" id="UP000192758">
    <property type="component" value="Unassembled WGS sequence"/>
</dbReference>
<keyword evidence="2" id="KW-1185">Reference proteome</keyword>
<evidence type="ECO:0000313" key="1">
    <source>
        <dbReference type="EMBL" id="OQS55647.1"/>
    </source>
</evidence>
<dbReference type="VEuPathDB" id="MicrosporidiaDB:EHP00_1955"/>
<protein>
    <submittedName>
        <fullName evidence="1">Uncharacterized protein</fullName>
    </submittedName>
</protein>
<sequence>MQNVSLNKSFLNTMLSSLQNCNLEKHKITNITVVITNITLKKITNMLMYLNVLETSICDKNITL</sequence>
<reference evidence="1 2" key="1">
    <citation type="journal article" date="2017" name="Environ. Microbiol.">
        <title>Decay of the glycolytic pathway and adaptation to intranuclear parasitism within Enterocytozoonidae microsporidia.</title>
        <authorList>
            <person name="Wiredu Boakye D."/>
            <person name="Jaroenlak P."/>
            <person name="Prachumwat A."/>
            <person name="Williams T.A."/>
            <person name="Bateman K.S."/>
            <person name="Itsathitphaisarn O."/>
            <person name="Sritunyalucksana K."/>
            <person name="Paszkiewicz K.H."/>
            <person name="Moore K.A."/>
            <person name="Stentiford G.D."/>
            <person name="Williams B.A."/>
        </authorList>
    </citation>
    <scope>NUCLEOTIDE SEQUENCE [LARGE SCALE GENOMIC DNA]</scope>
    <source>
        <strain evidence="1 2">TH1</strain>
    </source>
</reference>
<name>A0A1W0E8Q7_9MICR</name>
<accession>A0A1W0E8Q7</accession>
<organism evidence="1 2">
    <name type="scientific">Ecytonucleospora hepatopenaei</name>
    <dbReference type="NCBI Taxonomy" id="646526"/>
    <lineage>
        <taxon>Eukaryota</taxon>
        <taxon>Fungi</taxon>
        <taxon>Fungi incertae sedis</taxon>
        <taxon>Microsporidia</taxon>
        <taxon>Enterocytozoonidae</taxon>
        <taxon>Ecytonucleospora</taxon>
    </lineage>
</organism>